<accession>A0A0C5PQJ2</accession>
<dbReference type="EMBL" id="KP797973">
    <property type="protein sequence ID" value="AJQ20911.1"/>
    <property type="molecule type" value="Genomic_DNA"/>
</dbReference>
<keyword evidence="2" id="KW-1185">Reference proteome</keyword>
<dbReference type="KEGG" id="vg:24366637"/>
<name>A0A0C5PQJ2_9CAUD</name>
<proteinExistence type="predicted"/>
<reference evidence="1 2" key="1">
    <citation type="journal article" date="2015" name="Genome Announc.">
        <title>Genome Sequence of Salmonella enterica Phage Det7.</title>
        <authorList>
            <person name="Casjens S.R."/>
            <person name="Jacobs-Sera D."/>
            <person name="Hatfull G.F."/>
            <person name="Hendrix R.W."/>
        </authorList>
    </citation>
    <scope>NUCLEOTIDE SEQUENCE [LARGE SCALE GENOMIC DNA]</scope>
</reference>
<organism evidence="1 2">
    <name type="scientific">Salmonella phage Det7</name>
    <dbReference type="NCBI Taxonomy" id="454798"/>
    <lineage>
        <taxon>Viruses</taxon>
        <taxon>Duplodnaviria</taxon>
        <taxon>Heunggongvirae</taxon>
        <taxon>Uroviricota</taxon>
        <taxon>Caudoviricetes</taxon>
        <taxon>Pantevenvirales</taxon>
        <taxon>Ackermannviridae</taxon>
        <taxon>Cvivirinae</taxon>
        <taxon>Kuttervirus</taxon>
        <taxon>Kuttervirus Det7</taxon>
    </lineage>
</organism>
<dbReference type="GeneID" id="24366637"/>
<evidence type="ECO:0000313" key="1">
    <source>
        <dbReference type="EMBL" id="AJQ20911.1"/>
    </source>
</evidence>
<evidence type="ECO:0000313" key="2">
    <source>
        <dbReference type="Proteomes" id="UP000032405"/>
    </source>
</evidence>
<protein>
    <submittedName>
        <fullName evidence="1">Uncharacterized protein</fullName>
    </submittedName>
</protein>
<dbReference type="RefSeq" id="YP_009140269.1">
    <property type="nucleotide sequence ID" value="NC_027119.1"/>
</dbReference>
<dbReference type="Proteomes" id="UP000032405">
    <property type="component" value="Segment"/>
</dbReference>
<gene>
    <name evidence="1" type="primary">92</name>
    <name evidence="1" type="ORF">DET7_92</name>
</gene>
<sequence length="42" mass="4851">MCDELKAHGYSIFEISESMPWHLDLLTETLKIRLSKKSSNPT</sequence>